<organism evidence="9 10">
    <name type="scientific">Crassaminicella thermophila</name>
    <dbReference type="NCBI Taxonomy" id="2599308"/>
    <lineage>
        <taxon>Bacteria</taxon>
        <taxon>Bacillati</taxon>
        <taxon>Bacillota</taxon>
        <taxon>Clostridia</taxon>
        <taxon>Eubacteriales</taxon>
        <taxon>Clostridiaceae</taxon>
        <taxon>Crassaminicella</taxon>
    </lineage>
</organism>
<keyword evidence="3" id="KW-1003">Cell membrane</keyword>
<dbReference type="SUPFAM" id="SSF161098">
    <property type="entry name" value="MetI-like"/>
    <property type="match status" value="1"/>
</dbReference>
<protein>
    <submittedName>
        <fullName evidence="9">ABC transporter permease</fullName>
    </submittedName>
</protein>
<keyword evidence="4 7" id="KW-0812">Transmembrane</keyword>
<name>A0A5C0SF07_CRATE</name>
<keyword evidence="10" id="KW-1185">Reference proteome</keyword>
<evidence type="ECO:0000313" key="9">
    <source>
        <dbReference type="EMBL" id="QEK12522.1"/>
    </source>
</evidence>
<dbReference type="GO" id="GO:0055085">
    <property type="term" value="P:transmembrane transport"/>
    <property type="evidence" value="ECO:0007669"/>
    <property type="project" value="InterPro"/>
</dbReference>
<dbReference type="Gene3D" id="1.10.3720.10">
    <property type="entry name" value="MetI-like"/>
    <property type="match status" value="1"/>
</dbReference>
<evidence type="ECO:0000256" key="3">
    <source>
        <dbReference type="ARBA" id="ARBA00022475"/>
    </source>
</evidence>
<proteinExistence type="inferred from homology"/>
<keyword evidence="5 7" id="KW-1133">Transmembrane helix</keyword>
<dbReference type="EMBL" id="CP042243">
    <property type="protein sequence ID" value="QEK12522.1"/>
    <property type="molecule type" value="Genomic_DNA"/>
</dbReference>
<feature type="transmembrane region" description="Helical" evidence="7">
    <location>
        <begin position="58"/>
        <end position="82"/>
    </location>
</feature>
<sequence>MKKLQNIEKSKVSVIFIGFIFIFWELIVRGGMVPAYILPAPTKVLYTLIKIFPDMLQHLIITLYEAFLGFIMAILLSIIIAVMMDGIMVFKKALYPIIITSQTIPIITLAPLFAMWFGYGYLPKIVVVVLVCFFPITVSLLEGLASVDDELLGLLKSMGASKLQIYKMVKFPAVMPNFFSGLKISGTYSIMGAIIGEWMGGKKGLGVYMIRVRHSFAIDKVFATIIVITLLSIILLKLINILEKKCMPWSRYLNKDYEEEIL</sequence>
<evidence type="ECO:0000259" key="8">
    <source>
        <dbReference type="PROSITE" id="PS50928"/>
    </source>
</evidence>
<evidence type="ECO:0000256" key="4">
    <source>
        <dbReference type="ARBA" id="ARBA00022692"/>
    </source>
</evidence>
<dbReference type="KEGG" id="crs:FQB35_09415"/>
<evidence type="ECO:0000256" key="5">
    <source>
        <dbReference type="ARBA" id="ARBA00022989"/>
    </source>
</evidence>
<accession>A0A5C0SF07</accession>
<evidence type="ECO:0000313" key="10">
    <source>
        <dbReference type="Proteomes" id="UP000324646"/>
    </source>
</evidence>
<reference evidence="9 10" key="1">
    <citation type="submission" date="2019-07" db="EMBL/GenBank/DDBJ databases">
        <title>Complete genome of Crassaminicella thermophila SY095.</title>
        <authorList>
            <person name="Li X."/>
        </authorList>
    </citation>
    <scope>NUCLEOTIDE SEQUENCE [LARGE SCALE GENOMIC DNA]</scope>
    <source>
        <strain evidence="9 10">SY095</strain>
    </source>
</reference>
<feature type="transmembrane region" description="Helical" evidence="7">
    <location>
        <begin position="94"/>
        <end position="119"/>
    </location>
</feature>
<dbReference type="AlphaFoldDB" id="A0A5C0SF07"/>
<dbReference type="GO" id="GO:0005886">
    <property type="term" value="C:plasma membrane"/>
    <property type="evidence" value="ECO:0007669"/>
    <property type="project" value="UniProtKB-SubCell"/>
</dbReference>
<evidence type="ECO:0000256" key="1">
    <source>
        <dbReference type="ARBA" id="ARBA00004651"/>
    </source>
</evidence>
<dbReference type="InterPro" id="IPR000515">
    <property type="entry name" value="MetI-like"/>
</dbReference>
<evidence type="ECO:0000256" key="6">
    <source>
        <dbReference type="ARBA" id="ARBA00023136"/>
    </source>
</evidence>
<feature type="domain" description="ABC transmembrane type-1" evidence="8">
    <location>
        <begin position="59"/>
        <end position="243"/>
    </location>
</feature>
<feature type="transmembrane region" description="Helical" evidence="7">
    <location>
        <begin position="168"/>
        <end position="195"/>
    </location>
</feature>
<keyword evidence="2 7" id="KW-0813">Transport</keyword>
<comment type="similarity">
    <text evidence="7">Belongs to the binding-protein-dependent transport system permease family.</text>
</comment>
<feature type="transmembrane region" description="Helical" evidence="7">
    <location>
        <begin position="12"/>
        <end position="38"/>
    </location>
</feature>
<dbReference type="CDD" id="cd06261">
    <property type="entry name" value="TM_PBP2"/>
    <property type="match status" value="1"/>
</dbReference>
<dbReference type="OrthoDB" id="9804353at2"/>
<dbReference type="RefSeq" id="WP_148809676.1">
    <property type="nucleotide sequence ID" value="NZ_CP042243.1"/>
</dbReference>
<keyword evidence="6 7" id="KW-0472">Membrane</keyword>
<dbReference type="PROSITE" id="PS50928">
    <property type="entry name" value="ABC_TM1"/>
    <property type="match status" value="1"/>
</dbReference>
<dbReference type="PANTHER" id="PTHR30151">
    <property type="entry name" value="ALKANE SULFONATE ABC TRANSPORTER-RELATED, MEMBRANE SUBUNIT"/>
    <property type="match status" value="1"/>
</dbReference>
<dbReference type="PANTHER" id="PTHR30151:SF20">
    <property type="entry name" value="ABC TRANSPORTER PERMEASE PROTEIN HI_0355-RELATED"/>
    <property type="match status" value="1"/>
</dbReference>
<gene>
    <name evidence="9" type="ORF">FQB35_09415</name>
</gene>
<dbReference type="Pfam" id="PF00528">
    <property type="entry name" value="BPD_transp_1"/>
    <property type="match status" value="1"/>
</dbReference>
<evidence type="ECO:0000256" key="7">
    <source>
        <dbReference type="RuleBase" id="RU363032"/>
    </source>
</evidence>
<evidence type="ECO:0000256" key="2">
    <source>
        <dbReference type="ARBA" id="ARBA00022448"/>
    </source>
</evidence>
<dbReference type="InterPro" id="IPR035906">
    <property type="entry name" value="MetI-like_sf"/>
</dbReference>
<feature type="transmembrane region" description="Helical" evidence="7">
    <location>
        <begin position="125"/>
        <end position="147"/>
    </location>
</feature>
<comment type="subcellular location">
    <subcellularLocation>
        <location evidence="1 7">Cell membrane</location>
        <topology evidence="1 7">Multi-pass membrane protein</topology>
    </subcellularLocation>
</comment>
<dbReference type="Proteomes" id="UP000324646">
    <property type="component" value="Chromosome"/>
</dbReference>
<feature type="transmembrane region" description="Helical" evidence="7">
    <location>
        <begin position="221"/>
        <end position="242"/>
    </location>
</feature>